<dbReference type="EMBL" id="MLJW01006317">
    <property type="protein sequence ID" value="OIQ66855.1"/>
    <property type="molecule type" value="Genomic_DNA"/>
</dbReference>
<protein>
    <submittedName>
        <fullName evidence="1">Uncharacterized protein</fullName>
    </submittedName>
</protein>
<evidence type="ECO:0000313" key="1">
    <source>
        <dbReference type="EMBL" id="OIQ66855.1"/>
    </source>
</evidence>
<gene>
    <name evidence="1" type="ORF">GALL_515720</name>
</gene>
<accession>A0A1J5PGB8</accession>
<organism evidence="1">
    <name type="scientific">mine drainage metagenome</name>
    <dbReference type="NCBI Taxonomy" id="410659"/>
    <lineage>
        <taxon>unclassified sequences</taxon>
        <taxon>metagenomes</taxon>
        <taxon>ecological metagenomes</taxon>
    </lineage>
</organism>
<name>A0A1J5PGB8_9ZZZZ</name>
<comment type="caution">
    <text evidence="1">The sequence shown here is derived from an EMBL/GenBank/DDBJ whole genome shotgun (WGS) entry which is preliminary data.</text>
</comment>
<dbReference type="AlphaFoldDB" id="A0A1J5PGB8"/>
<reference evidence="1" key="1">
    <citation type="submission" date="2016-10" db="EMBL/GenBank/DDBJ databases">
        <title>Sequence of Gallionella enrichment culture.</title>
        <authorList>
            <person name="Poehlein A."/>
            <person name="Muehling M."/>
            <person name="Daniel R."/>
        </authorList>
    </citation>
    <scope>NUCLEOTIDE SEQUENCE</scope>
</reference>
<proteinExistence type="predicted"/>
<sequence length="73" mass="8113">MRSLMNLAIEPALRLFEVSVVIVSGPTKQAAHRVLKVLADTPKGAIRIVRERYPRSTSHSVLSQMMLPDTAWA</sequence>